<proteinExistence type="predicted"/>
<dbReference type="InterPro" id="IPR004521">
    <property type="entry name" value="Uncharacterised_CHP00451"/>
</dbReference>
<comment type="subcellular location">
    <subcellularLocation>
        <location evidence="1 3">Cytoplasm</location>
    </subcellularLocation>
</comment>
<evidence type="ECO:0000256" key="2">
    <source>
        <dbReference type="ARBA" id="ARBA00022490"/>
    </source>
</evidence>
<reference evidence="5 6" key="1">
    <citation type="submission" date="2024-03" db="EMBL/GenBank/DDBJ databases">
        <title>Complete genome sequence of the green alga Chloropicon roscoffensis RCC1871.</title>
        <authorList>
            <person name="Lemieux C."/>
            <person name="Pombert J.-F."/>
            <person name="Otis C."/>
            <person name="Turmel M."/>
        </authorList>
    </citation>
    <scope>NUCLEOTIDE SEQUENCE [LARGE SCALE GENOMIC DNA]</scope>
    <source>
        <strain evidence="5 6">RCC1871</strain>
    </source>
</reference>
<evidence type="ECO:0000256" key="1">
    <source>
        <dbReference type="ARBA" id="ARBA00004496"/>
    </source>
</evidence>
<dbReference type="Pfam" id="PF01472">
    <property type="entry name" value="PUA"/>
    <property type="match status" value="1"/>
</dbReference>
<organism evidence="5 6">
    <name type="scientific">Chloropicon roscoffensis</name>
    <dbReference type="NCBI Taxonomy" id="1461544"/>
    <lineage>
        <taxon>Eukaryota</taxon>
        <taxon>Viridiplantae</taxon>
        <taxon>Chlorophyta</taxon>
        <taxon>Chloropicophyceae</taxon>
        <taxon>Chloropicales</taxon>
        <taxon>Chloropicaceae</taxon>
        <taxon>Chloropicon</taxon>
    </lineage>
</organism>
<dbReference type="SMART" id="SM00359">
    <property type="entry name" value="PUA"/>
    <property type="match status" value="1"/>
</dbReference>
<sequence>MFRKFSKQESVSSFAQVKTSVQRGIRANICAQYPILEEGGTIDLLIPKKENVVIAKCEGKIEIVCVNNVPLFYKTRDTPYFPTLKILHKYPQMMPKLRVDTGAIKFVLSGANIMCPGLTSPGATMHDEVDKETPVAIYAENKEHALAIGYTSMSTEEIRTVNQGVGVETIHCLNDGLWKNNHLE</sequence>
<dbReference type="Pfam" id="PF17832">
    <property type="entry name" value="Pre-PUA"/>
    <property type="match status" value="1"/>
</dbReference>
<dbReference type="EMBL" id="CP151506">
    <property type="protein sequence ID" value="WZN62802.1"/>
    <property type="molecule type" value="Genomic_DNA"/>
</dbReference>
<dbReference type="AlphaFoldDB" id="A0AAX4P9A4"/>
<dbReference type="InterPro" id="IPR041366">
    <property type="entry name" value="Pre-PUA"/>
</dbReference>
<dbReference type="Gene3D" id="3.10.400.20">
    <property type="match status" value="1"/>
</dbReference>
<feature type="domain" description="PUA" evidence="4">
    <location>
        <begin position="95"/>
        <end position="174"/>
    </location>
</feature>
<dbReference type="CDD" id="cd11609">
    <property type="entry name" value="MCT1_N"/>
    <property type="match status" value="1"/>
</dbReference>
<dbReference type="PROSITE" id="PS50890">
    <property type="entry name" value="PUA"/>
    <property type="match status" value="1"/>
</dbReference>
<dbReference type="CDD" id="cd21155">
    <property type="entry name" value="PUA_MCTS-1-like"/>
    <property type="match status" value="1"/>
</dbReference>
<dbReference type="GO" id="GO:0005737">
    <property type="term" value="C:cytoplasm"/>
    <property type="evidence" value="ECO:0007669"/>
    <property type="project" value="UniProtKB-SubCell"/>
</dbReference>
<keyword evidence="6" id="KW-1185">Reference proteome</keyword>
<dbReference type="GO" id="GO:0001731">
    <property type="term" value="P:formation of translation preinitiation complex"/>
    <property type="evidence" value="ECO:0007669"/>
    <property type="project" value="TreeGrafter"/>
</dbReference>
<protein>
    <submittedName>
        <fullName evidence="5">PUA domain-containing protein</fullName>
    </submittedName>
</protein>
<dbReference type="GO" id="GO:0003723">
    <property type="term" value="F:RNA binding"/>
    <property type="evidence" value="ECO:0007669"/>
    <property type="project" value="InterPro"/>
</dbReference>
<evidence type="ECO:0000256" key="3">
    <source>
        <dbReference type="PIRNR" id="PIRNR005067"/>
    </source>
</evidence>
<dbReference type="FunFam" id="3.10.400.20:FF:000001">
    <property type="entry name" value="Malignant T-cell-amplified sequence 1"/>
    <property type="match status" value="1"/>
</dbReference>
<evidence type="ECO:0000259" key="4">
    <source>
        <dbReference type="SMART" id="SM00359"/>
    </source>
</evidence>
<accession>A0AAX4P9A4</accession>
<name>A0AAX4P9A4_9CHLO</name>
<keyword evidence="2 3" id="KW-0963">Cytoplasm</keyword>
<dbReference type="PIRSF" id="PIRSF005067">
    <property type="entry name" value="Tma_RNA-bind_prd"/>
    <property type="match status" value="1"/>
</dbReference>
<evidence type="ECO:0000313" key="5">
    <source>
        <dbReference type="EMBL" id="WZN62802.1"/>
    </source>
</evidence>
<evidence type="ECO:0000313" key="6">
    <source>
        <dbReference type="Proteomes" id="UP001472866"/>
    </source>
</evidence>
<dbReference type="Proteomes" id="UP001472866">
    <property type="component" value="Chromosome 06"/>
</dbReference>
<dbReference type="InterPro" id="IPR002478">
    <property type="entry name" value="PUA"/>
</dbReference>
<dbReference type="InterPro" id="IPR016437">
    <property type="entry name" value="MCT-1/Tma20"/>
</dbReference>
<dbReference type="InterPro" id="IPR015947">
    <property type="entry name" value="PUA-like_sf"/>
</dbReference>
<dbReference type="NCBIfam" id="TIGR00451">
    <property type="entry name" value="unchar_dom_2"/>
    <property type="match status" value="1"/>
</dbReference>
<dbReference type="PANTHER" id="PTHR22798:SF0">
    <property type="entry name" value="MALIGNANT T-CELL-AMPLIFIED SEQUENCE 1"/>
    <property type="match status" value="1"/>
</dbReference>
<dbReference type="PANTHER" id="PTHR22798">
    <property type="entry name" value="MCT-1 PROTEIN"/>
    <property type="match status" value="1"/>
</dbReference>
<dbReference type="SUPFAM" id="SSF88697">
    <property type="entry name" value="PUA domain-like"/>
    <property type="match status" value="1"/>
</dbReference>
<gene>
    <name evidence="5" type="ORF">HKI87_06g43440</name>
</gene>